<evidence type="ECO:0000256" key="1">
    <source>
        <dbReference type="ARBA" id="ARBA00022741"/>
    </source>
</evidence>
<dbReference type="GO" id="GO:0005524">
    <property type="term" value="F:ATP binding"/>
    <property type="evidence" value="ECO:0007669"/>
    <property type="project" value="UniProtKB-KW"/>
</dbReference>
<dbReference type="SUPFAM" id="SSF52540">
    <property type="entry name" value="P-loop containing nucleoside triphosphate hydrolases"/>
    <property type="match status" value="1"/>
</dbReference>
<dbReference type="GO" id="GO:0006355">
    <property type="term" value="P:regulation of DNA-templated transcription"/>
    <property type="evidence" value="ECO:0007669"/>
    <property type="project" value="InterPro"/>
</dbReference>
<name>A0A511WTV5_9BACI</name>
<dbReference type="InterPro" id="IPR003593">
    <property type="entry name" value="AAA+_ATPase"/>
</dbReference>
<dbReference type="NCBIfam" id="TIGR00229">
    <property type="entry name" value="sensory_box"/>
    <property type="match status" value="1"/>
</dbReference>
<dbReference type="PANTHER" id="PTHR32071">
    <property type="entry name" value="TRANSCRIPTIONAL REGULATORY PROTEIN"/>
    <property type="match status" value="1"/>
</dbReference>
<dbReference type="Pfam" id="PF18024">
    <property type="entry name" value="HTH_50"/>
    <property type="match status" value="1"/>
</dbReference>
<dbReference type="Gene3D" id="3.30.450.20">
    <property type="entry name" value="PAS domain"/>
    <property type="match status" value="1"/>
</dbReference>
<dbReference type="PROSITE" id="PS50112">
    <property type="entry name" value="PAS"/>
    <property type="match status" value="1"/>
</dbReference>
<dbReference type="CDD" id="cd00130">
    <property type="entry name" value="PAS"/>
    <property type="match status" value="1"/>
</dbReference>
<organism evidence="10 11">
    <name type="scientific">Halobacillus faecis</name>
    <dbReference type="NCBI Taxonomy" id="360184"/>
    <lineage>
        <taxon>Bacteria</taxon>
        <taxon>Bacillati</taxon>
        <taxon>Bacillota</taxon>
        <taxon>Bacilli</taxon>
        <taxon>Bacillales</taxon>
        <taxon>Bacillaceae</taxon>
        <taxon>Halobacillus</taxon>
    </lineage>
</organism>
<dbReference type="FunFam" id="3.40.50.300:FF:000006">
    <property type="entry name" value="DNA-binding transcriptional regulator NtrC"/>
    <property type="match status" value="1"/>
</dbReference>
<keyword evidence="2" id="KW-0058">Aromatic hydrocarbons catabolism</keyword>
<evidence type="ECO:0000259" key="7">
    <source>
        <dbReference type="PROSITE" id="PS50045"/>
    </source>
</evidence>
<dbReference type="SMART" id="SM00382">
    <property type="entry name" value="AAA"/>
    <property type="match status" value="1"/>
</dbReference>
<dbReference type="PROSITE" id="PS50045">
    <property type="entry name" value="SIGMA54_INTERACT_4"/>
    <property type="match status" value="1"/>
</dbReference>
<dbReference type="EMBL" id="BJYD01000026">
    <property type="protein sequence ID" value="GEN54576.1"/>
    <property type="molecule type" value="Genomic_DNA"/>
</dbReference>
<dbReference type="PROSITE" id="PS50113">
    <property type="entry name" value="PAC"/>
    <property type="match status" value="1"/>
</dbReference>
<dbReference type="GO" id="GO:0003677">
    <property type="term" value="F:DNA binding"/>
    <property type="evidence" value="ECO:0007669"/>
    <property type="project" value="UniProtKB-KW"/>
</dbReference>
<feature type="domain" description="PAC" evidence="9">
    <location>
        <begin position="149"/>
        <end position="201"/>
    </location>
</feature>
<accession>A0A511WTV5</accession>
<dbReference type="InterPro" id="IPR035965">
    <property type="entry name" value="PAS-like_dom_sf"/>
</dbReference>
<keyword evidence="3" id="KW-0067">ATP-binding</keyword>
<gene>
    <name evidence="10" type="ORF">HFA01_28380</name>
</gene>
<dbReference type="InterPro" id="IPR002078">
    <property type="entry name" value="Sigma_54_int"/>
</dbReference>
<dbReference type="InterPro" id="IPR000014">
    <property type="entry name" value="PAS"/>
</dbReference>
<dbReference type="PROSITE" id="PS00688">
    <property type="entry name" value="SIGMA54_INTERACT_3"/>
    <property type="match status" value="1"/>
</dbReference>
<dbReference type="Pfam" id="PF00989">
    <property type="entry name" value="PAS"/>
    <property type="match status" value="1"/>
</dbReference>
<evidence type="ECO:0000313" key="11">
    <source>
        <dbReference type="Proteomes" id="UP000321886"/>
    </source>
</evidence>
<evidence type="ECO:0000256" key="5">
    <source>
        <dbReference type="ARBA" id="ARBA00023163"/>
    </source>
</evidence>
<dbReference type="InterPro" id="IPR000700">
    <property type="entry name" value="PAS-assoc_C"/>
</dbReference>
<dbReference type="InterPro" id="IPR030828">
    <property type="entry name" value="HTH_TyrR"/>
</dbReference>
<dbReference type="InterPro" id="IPR009057">
    <property type="entry name" value="Homeodomain-like_sf"/>
</dbReference>
<reference evidence="10 11" key="1">
    <citation type="submission" date="2019-07" db="EMBL/GenBank/DDBJ databases">
        <title>Whole genome shotgun sequence of Halobacillus faecis NBRC 103569.</title>
        <authorList>
            <person name="Hosoyama A."/>
            <person name="Uohara A."/>
            <person name="Ohji S."/>
            <person name="Ichikawa N."/>
        </authorList>
    </citation>
    <scope>NUCLEOTIDE SEQUENCE [LARGE SCALE GENOMIC DNA]</scope>
    <source>
        <strain evidence="10 11">NBRC 103569</strain>
    </source>
</reference>
<comment type="caution">
    <text evidence="10">The sequence shown here is derived from an EMBL/GenBank/DDBJ whole genome shotgun (WGS) entry which is preliminary data.</text>
</comment>
<evidence type="ECO:0000256" key="6">
    <source>
        <dbReference type="ARBA" id="ARBA00029500"/>
    </source>
</evidence>
<evidence type="ECO:0000313" key="10">
    <source>
        <dbReference type="EMBL" id="GEN54576.1"/>
    </source>
</evidence>
<feature type="domain" description="PAS" evidence="8">
    <location>
        <begin position="82"/>
        <end position="136"/>
    </location>
</feature>
<feature type="domain" description="Sigma-54 factor interaction" evidence="7">
    <location>
        <begin position="227"/>
        <end position="452"/>
    </location>
</feature>
<dbReference type="InterPro" id="IPR025662">
    <property type="entry name" value="Sigma_54_int_dom_ATP-bd_1"/>
</dbReference>
<dbReference type="AlphaFoldDB" id="A0A511WTV5"/>
<dbReference type="InterPro" id="IPR013767">
    <property type="entry name" value="PAS_fold"/>
</dbReference>
<keyword evidence="1" id="KW-0547">Nucleotide-binding</keyword>
<dbReference type="InterPro" id="IPR027417">
    <property type="entry name" value="P-loop_NTPase"/>
</dbReference>
<dbReference type="Gene3D" id="3.40.50.300">
    <property type="entry name" value="P-loop containing nucleotide triphosphate hydrolases"/>
    <property type="match status" value="1"/>
</dbReference>
<dbReference type="Gene3D" id="1.10.10.60">
    <property type="entry name" value="Homeodomain-like"/>
    <property type="match status" value="1"/>
</dbReference>
<dbReference type="Pfam" id="PF25601">
    <property type="entry name" value="AAA_lid_14"/>
    <property type="match status" value="1"/>
</dbReference>
<dbReference type="InterPro" id="IPR025944">
    <property type="entry name" value="Sigma_54_int_dom_CS"/>
</dbReference>
<dbReference type="CDD" id="cd00009">
    <property type="entry name" value="AAA"/>
    <property type="match status" value="1"/>
</dbReference>
<sequence length="531" mass="60456">MKLHIHDQVSRAIELFSHSDMDIIEVVNDKGDIVGRLSTDDIREIVESRNLNQTLEQAIKKPSQELTASKHPHDYQYNEIIESPIFNDIIHSLHDGVFITNGEGVTVKVNQAYERITGLRADQLIGYHMNDIIKAEYISKSASLQVIKEKRPVTLMQKISNGRNIIVSGTPIFSKDQEILYVINSVRDITELLELKHEIEDLQELKNLRQSSKEAYSKSETFPFYTSEKMKDILHVLKRVAKTDAQILLHGETGVGKTMIAKYIHEESPRSEQNFLELNCGALPSNLIEAELFGYEPGAFTGALTKGKKGLLEVADHGTLFLDEIGDLPLELQVKLLKVMEDQAFYPVGSSKLTHINVRIIAASHKNLKKLVESGDFREDLYYRINVVPIHIPPLRHRKKEIIPMAQLFLEEYSSAYGLNRSLRLDALDLLSDYDWPGNIRELKNLMERLVVISPSDEIGREQLPEELLPSRKRTDSKDDDEIVTLKQAVEELERELITKALRTYKTTRKAAEALEVSQSTIVQKMKKWGG</sequence>
<evidence type="ECO:0000256" key="4">
    <source>
        <dbReference type="ARBA" id="ARBA00023015"/>
    </source>
</evidence>
<dbReference type="SUPFAM" id="SSF55785">
    <property type="entry name" value="PYP-like sensor domain (PAS domain)"/>
    <property type="match status" value="1"/>
</dbReference>
<dbReference type="InterPro" id="IPR058031">
    <property type="entry name" value="AAA_lid_NorR"/>
</dbReference>
<dbReference type="PROSITE" id="PS00675">
    <property type="entry name" value="SIGMA54_INTERACT_1"/>
    <property type="match status" value="1"/>
</dbReference>
<evidence type="ECO:0000256" key="2">
    <source>
        <dbReference type="ARBA" id="ARBA00022797"/>
    </source>
</evidence>
<evidence type="ECO:0000259" key="9">
    <source>
        <dbReference type="PROSITE" id="PS50113"/>
    </source>
</evidence>
<keyword evidence="11" id="KW-1185">Reference proteome</keyword>
<dbReference type="SMART" id="SM00091">
    <property type="entry name" value="PAS"/>
    <property type="match status" value="1"/>
</dbReference>
<dbReference type="RefSeq" id="WP_218027767.1">
    <property type="nucleotide sequence ID" value="NZ_BJYD01000026.1"/>
</dbReference>
<dbReference type="PANTHER" id="PTHR32071:SF57">
    <property type="entry name" value="C4-DICARBOXYLATE TRANSPORT TRANSCRIPTIONAL REGULATORY PROTEIN DCTD"/>
    <property type="match status" value="1"/>
</dbReference>
<dbReference type="Proteomes" id="UP000321886">
    <property type="component" value="Unassembled WGS sequence"/>
</dbReference>
<evidence type="ECO:0000259" key="8">
    <source>
        <dbReference type="PROSITE" id="PS50112"/>
    </source>
</evidence>
<keyword evidence="4" id="KW-0805">Transcription regulation</keyword>
<protein>
    <recommendedName>
        <fullName evidence="6">HTH-type transcriptional regulatory protein TyrR</fullName>
    </recommendedName>
</protein>
<evidence type="ECO:0000256" key="3">
    <source>
        <dbReference type="ARBA" id="ARBA00022840"/>
    </source>
</evidence>
<dbReference type="Gene3D" id="1.10.8.60">
    <property type="match status" value="1"/>
</dbReference>
<dbReference type="Pfam" id="PF00158">
    <property type="entry name" value="Sigma54_activat"/>
    <property type="match status" value="1"/>
</dbReference>
<proteinExistence type="predicted"/>
<dbReference type="SUPFAM" id="SSF46689">
    <property type="entry name" value="Homeodomain-like"/>
    <property type="match status" value="1"/>
</dbReference>
<keyword evidence="5" id="KW-0804">Transcription</keyword>